<dbReference type="Gene3D" id="2.60.40.10">
    <property type="entry name" value="Immunoglobulins"/>
    <property type="match status" value="1"/>
</dbReference>
<evidence type="ECO:0000313" key="4">
    <source>
        <dbReference type="EMBL" id="KAF1749892.1"/>
    </source>
</evidence>
<comment type="function">
    <text evidence="1">Central component in molecular interactions underlying sperm crawling. Forms an extensive filament system that extends from sperm villipoda, along the leading edge of the pseudopod.</text>
</comment>
<dbReference type="InterPro" id="IPR013783">
    <property type="entry name" value="Ig-like_fold"/>
</dbReference>
<organism evidence="4 5">
    <name type="scientific">Caenorhabditis remanei</name>
    <name type="common">Caenorhabditis vulgaris</name>
    <dbReference type="NCBI Taxonomy" id="31234"/>
    <lineage>
        <taxon>Eukaryota</taxon>
        <taxon>Metazoa</taxon>
        <taxon>Ecdysozoa</taxon>
        <taxon>Nematoda</taxon>
        <taxon>Chromadorea</taxon>
        <taxon>Rhabditida</taxon>
        <taxon>Rhabditina</taxon>
        <taxon>Rhabditomorpha</taxon>
        <taxon>Rhabditoidea</taxon>
        <taxon>Rhabditidae</taxon>
        <taxon>Peloderinae</taxon>
        <taxon>Caenorhabditis</taxon>
    </lineage>
</organism>
<dbReference type="SUPFAM" id="SSF49354">
    <property type="entry name" value="PapD-like"/>
    <property type="match status" value="1"/>
</dbReference>
<dbReference type="EMBL" id="WUAV01000005">
    <property type="protein sequence ID" value="KAF1749892.1"/>
    <property type="molecule type" value="Genomic_DNA"/>
</dbReference>
<feature type="region of interest" description="Disordered" evidence="2">
    <location>
        <begin position="133"/>
        <end position="168"/>
    </location>
</feature>
<sequence>MSKNPAEPDLSKVQFNPSESLTFYLVPKRQQCNVEITNNSTSCVMIKFKNTNPGILNTRPGEAKIKAGERCVIRAIFKGATKEELVKCHKIFGQRYTVVIRAVPENASPESIRRKSWATMKHKFLVLFKDVNEEKKKEESDEPQKEASKMVPKPSSTEKVENKDTENK</sequence>
<comment type="caution">
    <text evidence="4">The sequence shown here is derived from an EMBL/GenBank/DDBJ whole genome shotgun (WGS) entry which is preliminary data.</text>
</comment>
<feature type="domain" description="MSP" evidence="3">
    <location>
        <begin position="1"/>
        <end position="129"/>
    </location>
</feature>
<dbReference type="CTD" id="78776329"/>
<evidence type="ECO:0000259" key="3">
    <source>
        <dbReference type="PROSITE" id="PS50202"/>
    </source>
</evidence>
<evidence type="ECO:0000313" key="5">
    <source>
        <dbReference type="Proteomes" id="UP000483820"/>
    </source>
</evidence>
<dbReference type="RefSeq" id="XP_053580412.1">
    <property type="nucleotide sequence ID" value="XM_053731499.1"/>
</dbReference>
<dbReference type="Pfam" id="PF00635">
    <property type="entry name" value="Motile_Sperm"/>
    <property type="match status" value="1"/>
</dbReference>
<dbReference type="InterPro" id="IPR008962">
    <property type="entry name" value="PapD-like_sf"/>
</dbReference>
<gene>
    <name evidence="4" type="ORF">GCK72_016437</name>
</gene>
<protein>
    <recommendedName>
        <fullName evidence="1">Major sperm protein</fullName>
    </recommendedName>
</protein>
<dbReference type="GeneID" id="78776329"/>
<name>A0A6A5G589_CAERE</name>
<evidence type="ECO:0000256" key="1">
    <source>
        <dbReference type="RuleBase" id="RU003425"/>
    </source>
</evidence>
<keyword evidence="1" id="KW-0963">Cytoplasm</keyword>
<feature type="compositionally biased region" description="Basic and acidic residues" evidence="2">
    <location>
        <begin position="133"/>
        <end position="148"/>
    </location>
</feature>
<evidence type="ECO:0000256" key="2">
    <source>
        <dbReference type="SAM" id="MobiDB-lite"/>
    </source>
</evidence>
<keyword evidence="1" id="KW-0206">Cytoskeleton</keyword>
<proteinExistence type="predicted"/>
<dbReference type="AlphaFoldDB" id="A0A6A5G589"/>
<dbReference type="InterPro" id="IPR000535">
    <property type="entry name" value="MSP_dom"/>
</dbReference>
<dbReference type="Proteomes" id="UP000483820">
    <property type="component" value="Chromosome V"/>
</dbReference>
<accession>A0A6A5G589</accession>
<dbReference type="PROSITE" id="PS50202">
    <property type="entry name" value="MSP"/>
    <property type="match status" value="1"/>
</dbReference>
<reference evidence="4 5" key="1">
    <citation type="submission" date="2019-12" db="EMBL/GenBank/DDBJ databases">
        <title>Chromosome-level assembly of the Caenorhabditis remanei genome.</title>
        <authorList>
            <person name="Teterina A.A."/>
            <person name="Willis J.H."/>
            <person name="Phillips P.C."/>
        </authorList>
    </citation>
    <scope>NUCLEOTIDE SEQUENCE [LARGE SCALE GENOMIC DNA]</scope>
    <source>
        <strain evidence="4 5">PX506</strain>
        <tissue evidence="4">Whole organism</tissue>
    </source>
</reference>
<feature type="compositionally biased region" description="Basic and acidic residues" evidence="2">
    <location>
        <begin position="156"/>
        <end position="168"/>
    </location>
</feature>
<dbReference type="KEGG" id="crq:GCK72_016437"/>